<dbReference type="InterPro" id="IPR023614">
    <property type="entry name" value="Porin_dom_sf"/>
</dbReference>
<sequence>MRSKLSLVVGLIALLAPLTASSYTLLEDGERKLSVEGLARLGWVVQSEDGEFTQEPFFQYVRLGGAMENSWGKGYVRIEGNSGTFEVVDVYVLLKPLDLLHVKAGFYRRPTTAEYLVSASKIPFVQRSMLRALNEERLPGVELLSTIPIGTMDLDLRLGWFAPAPEEIALLPEGEGNYVSGRVGLNFESGLAFHFAYFGLVLADNDLVASPDDPMGALVQPAPYPHTLDFAVLYWTDQWNIQAEVLLSPNSESEELNWGAYVHGLYRFPIYKEVELGPGARYGILNDGGVTTHRVTLGTTIFFDDHYLKFIPNYDLTVTDGDVGHTGWLTFHGGF</sequence>
<keyword evidence="3" id="KW-1185">Reference proteome</keyword>
<reference evidence="2 3" key="1">
    <citation type="submission" date="2019-08" db="EMBL/GenBank/DDBJ databases">
        <authorList>
            <person name="Liang Q."/>
        </authorList>
    </citation>
    <scope>NUCLEOTIDE SEQUENCE [LARGE SCALE GENOMIC DNA]</scope>
    <source>
        <strain evidence="2 3">V1718</strain>
    </source>
</reference>
<accession>A0A5B8XT12</accession>
<organism evidence="2 3">
    <name type="scientific">Microvenator marinus</name>
    <dbReference type="NCBI Taxonomy" id="2600177"/>
    <lineage>
        <taxon>Bacteria</taxon>
        <taxon>Deltaproteobacteria</taxon>
        <taxon>Bradymonadales</taxon>
        <taxon>Microvenatoraceae</taxon>
        <taxon>Microvenator</taxon>
    </lineage>
</organism>
<dbReference type="OrthoDB" id="5488876at2"/>
<evidence type="ECO:0000313" key="3">
    <source>
        <dbReference type="Proteomes" id="UP000321595"/>
    </source>
</evidence>
<dbReference type="Gene3D" id="2.40.160.10">
    <property type="entry name" value="Porin"/>
    <property type="match status" value="1"/>
</dbReference>
<evidence type="ECO:0000313" key="2">
    <source>
        <dbReference type="EMBL" id="QED28008.1"/>
    </source>
</evidence>
<dbReference type="KEGG" id="bbae:FRD01_12330"/>
<feature type="chain" id="PRO_5023089386" evidence="1">
    <location>
        <begin position="23"/>
        <end position="335"/>
    </location>
</feature>
<dbReference type="AlphaFoldDB" id="A0A5B8XT12"/>
<evidence type="ECO:0000256" key="1">
    <source>
        <dbReference type="SAM" id="SignalP"/>
    </source>
</evidence>
<proteinExistence type="predicted"/>
<protein>
    <submittedName>
        <fullName evidence="2">Uncharacterized protein</fullName>
    </submittedName>
</protein>
<name>A0A5B8XT12_9DELT</name>
<dbReference type="Proteomes" id="UP000321595">
    <property type="component" value="Chromosome"/>
</dbReference>
<feature type="signal peptide" evidence="1">
    <location>
        <begin position="1"/>
        <end position="22"/>
    </location>
</feature>
<gene>
    <name evidence="2" type="ORF">FRD01_12330</name>
</gene>
<dbReference type="EMBL" id="CP042467">
    <property type="protein sequence ID" value="QED28008.1"/>
    <property type="molecule type" value="Genomic_DNA"/>
</dbReference>
<keyword evidence="1" id="KW-0732">Signal</keyword>
<dbReference type="RefSeq" id="WP_146960055.1">
    <property type="nucleotide sequence ID" value="NZ_CP042467.1"/>
</dbReference>